<sequence>MKPLGLLAGACLLAGLTGCTAQQLYASGQSWQRNECFKLIDSVQRDQCLAQTWLSYDQYQRELRADYAQRTQLAKP</sequence>
<accession>A0A841KDK4</accession>
<evidence type="ECO:0000313" key="2">
    <source>
        <dbReference type="EMBL" id="MBB6183070.1"/>
    </source>
</evidence>
<dbReference type="Proteomes" id="UP000560000">
    <property type="component" value="Unassembled WGS sequence"/>
</dbReference>
<evidence type="ECO:0008006" key="4">
    <source>
        <dbReference type="Google" id="ProtNLM"/>
    </source>
</evidence>
<dbReference type="OrthoDB" id="6387823at2"/>
<dbReference type="PROSITE" id="PS51257">
    <property type="entry name" value="PROKAR_LIPOPROTEIN"/>
    <property type="match status" value="1"/>
</dbReference>
<organism evidence="2 3">
    <name type="scientific">Oleiagrimonas soli</name>
    <dbReference type="NCBI Taxonomy" id="1543381"/>
    <lineage>
        <taxon>Bacteria</taxon>
        <taxon>Pseudomonadati</taxon>
        <taxon>Pseudomonadota</taxon>
        <taxon>Gammaproteobacteria</taxon>
        <taxon>Lysobacterales</taxon>
        <taxon>Rhodanobacteraceae</taxon>
        <taxon>Oleiagrimonas</taxon>
    </lineage>
</organism>
<keyword evidence="1" id="KW-0732">Signal</keyword>
<proteinExistence type="predicted"/>
<feature type="chain" id="PRO_5032402834" description="Lipoprotein" evidence="1">
    <location>
        <begin position="22"/>
        <end position="76"/>
    </location>
</feature>
<evidence type="ECO:0000313" key="3">
    <source>
        <dbReference type="Proteomes" id="UP000560000"/>
    </source>
</evidence>
<comment type="caution">
    <text evidence="2">The sequence shown here is derived from an EMBL/GenBank/DDBJ whole genome shotgun (WGS) entry which is preliminary data.</text>
</comment>
<reference evidence="2 3" key="1">
    <citation type="submission" date="2020-08" db="EMBL/GenBank/DDBJ databases">
        <title>Genomic Encyclopedia of Type Strains, Phase IV (KMG-IV): sequencing the most valuable type-strain genomes for metagenomic binning, comparative biology and taxonomic classification.</title>
        <authorList>
            <person name="Goeker M."/>
        </authorList>
    </citation>
    <scope>NUCLEOTIDE SEQUENCE [LARGE SCALE GENOMIC DNA]</scope>
    <source>
        <strain evidence="2 3">DSM 107085</strain>
    </source>
</reference>
<dbReference type="RefSeq" id="WP_052394882.1">
    <property type="nucleotide sequence ID" value="NZ_JACHET010000001.1"/>
</dbReference>
<dbReference type="EMBL" id="JACHET010000001">
    <property type="protein sequence ID" value="MBB6183070.1"/>
    <property type="molecule type" value="Genomic_DNA"/>
</dbReference>
<dbReference type="AlphaFoldDB" id="A0A841KDK4"/>
<evidence type="ECO:0000256" key="1">
    <source>
        <dbReference type="SAM" id="SignalP"/>
    </source>
</evidence>
<feature type="signal peptide" evidence="1">
    <location>
        <begin position="1"/>
        <end position="21"/>
    </location>
</feature>
<gene>
    <name evidence="2" type="ORF">HNQ86_000415</name>
</gene>
<protein>
    <recommendedName>
        <fullName evidence="4">Lipoprotein</fullName>
    </recommendedName>
</protein>
<name>A0A841KDK4_9GAMM</name>